<dbReference type="EMBL" id="BPLR01002339">
    <property type="protein sequence ID" value="GIX72694.1"/>
    <property type="molecule type" value="Genomic_DNA"/>
</dbReference>
<sequence>MKSSPHDGITVISNIILGMCNVEPYTDSEKRFANPLLTAAQIPRFGLPSDRCNGPTISMSKWNRASGWENIPQSLSASSAFSKVDTIRKVVSKFLFGVSCQAMRIWKRNFDVAAIPDGRHYASY</sequence>
<dbReference type="AlphaFoldDB" id="A0AAV4ML53"/>
<evidence type="ECO:0000313" key="1">
    <source>
        <dbReference type="EMBL" id="GIX72694.1"/>
    </source>
</evidence>
<reference evidence="1 2" key="1">
    <citation type="submission" date="2021-06" db="EMBL/GenBank/DDBJ databases">
        <title>Caerostris extrusa draft genome.</title>
        <authorList>
            <person name="Kono N."/>
            <person name="Arakawa K."/>
        </authorList>
    </citation>
    <scope>NUCLEOTIDE SEQUENCE [LARGE SCALE GENOMIC DNA]</scope>
</reference>
<accession>A0AAV4ML53</accession>
<protein>
    <submittedName>
        <fullName evidence="1">Uncharacterized protein</fullName>
    </submittedName>
</protein>
<proteinExistence type="predicted"/>
<gene>
    <name evidence="1" type="ORF">CEXT_388941</name>
</gene>
<evidence type="ECO:0000313" key="2">
    <source>
        <dbReference type="Proteomes" id="UP001054945"/>
    </source>
</evidence>
<dbReference type="Proteomes" id="UP001054945">
    <property type="component" value="Unassembled WGS sequence"/>
</dbReference>
<keyword evidence="2" id="KW-1185">Reference proteome</keyword>
<organism evidence="1 2">
    <name type="scientific">Caerostris extrusa</name>
    <name type="common">Bark spider</name>
    <name type="synonym">Caerostris bankana</name>
    <dbReference type="NCBI Taxonomy" id="172846"/>
    <lineage>
        <taxon>Eukaryota</taxon>
        <taxon>Metazoa</taxon>
        <taxon>Ecdysozoa</taxon>
        <taxon>Arthropoda</taxon>
        <taxon>Chelicerata</taxon>
        <taxon>Arachnida</taxon>
        <taxon>Araneae</taxon>
        <taxon>Araneomorphae</taxon>
        <taxon>Entelegynae</taxon>
        <taxon>Araneoidea</taxon>
        <taxon>Araneidae</taxon>
        <taxon>Caerostris</taxon>
    </lineage>
</organism>
<comment type="caution">
    <text evidence="1">The sequence shown here is derived from an EMBL/GenBank/DDBJ whole genome shotgun (WGS) entry which is preliminary data.</text>
</comment>
<name>A0AAV4ML53_CAEEX</name>